<protein>
    <submittedName>
        <fullName evidence="2">Lariat debranching enzyme</fullName>
    </submittedName>
</protein>
<evidence type="ECO:0000313" key="2">
    <source>
        <dbReference type="EMBL" id="MES1922354.1"/>
    </source>
</evidence>
<organism evidence="2 3">
    <name type="scientific">Bonamia ostreae</name>
    <dbReference type="NCBI Taxonomy" id="126728"/>
    <lineage>
        <taxon>Eukaryota</taxon>
        <taxon>Sar</taxon>
        <taxon>Rhizaria</taxon>
        <taxon>Endomyxa</taxon>
        <taxon>Ascetosporea</taxon>
        <taxon>Haplosporida</taxon>
        <taxon>Bonamia</taxon>
    </lineage>
</organism>
<dbReference type="Pfam" id="PF05011">
    <property type="entry name" value="DBR1"/>
    <property type="match status" value="1"/>
</dbReference>
<dbReference type="PANTHER" id="PTHR12849">
    <property type="entry name" value="RNA LARIAT DEBRANCHING ENZYME"/>
    <property type="match status" value="1"/>
</dbReference>
<dbReference type="EMBL" id="JBDODL010002644">
    <property type="protein sequence ID" value="MES1922354.1"/>
    <property type="molecule type" value="Genomic_DNA"/>
</dbReference>
<comment type="caution">
    <text evidence="2">The sequence shown here is derived from an EMBL/GenBank/DDBJ whole genome shotgun (WGS) entry which is preliminary data.</text>
</comment>
<reference evidence="2 3" key="1">
    <citation type="journal article" date="2024" name="BMC Biol.">
        <title>Comparative genomics of Ascetosporea gives new insight into the evolutionary basis for animal parasitism in Rhizaria.</title>
        <authorList>
            <person name="Hiltunen Thoren M."/>
            <person name="Onut-Brannstrom I."/>
            <person name="Alfjorden A."/>
            <person name="Peckova H."/>
            <person name="Swords F."/>
            <person name="Hooper C."/>
            <person name="Holzer A.S."/>
            <person name="Bass D."/>
            <person name="Burki F."/>
        </authorList>
    </citation>
    <scope>NUCLEOTIDE SEQUENCE [LARGE SCALE GENOMIC DNA]</scope>
    <source>
        <strain evidence="2">20-A016</strain>
    </source>
</reference>
<evidence type="ECO:0000313" key="3">
    <source>
        <dbReference type="Proteomes" id="UP001439008"/>
    </source>
</evidence>
<accession>A0ABV2ARR2</accession>
<dbReference type="InterPro" id="IPR007708">
    <property type="entry name" value="DBR1_C"/>
</dbReference>
<sequence>MFTEKLNFIIFSHSQKDQILKLKVKFSAIFKHENNKTTKFLALGKCLKNIDFVQLLKFPNLNFEKSTLSYDAEWLSIVRKTNKLIPLSDRPLSMEIYEKFIKKEFEITNEEMSKIEMELKNFEIPKNFEKTAPGYNSKEEKNYKIEYRTNPQTTKFCEKLKIEDMFYKKQCQILSKNKETIAKNDKNEIEIDKIFE</sequence>
<gene>
    <name evidence="2" type="primary">DBR1_2</name>
    <name evidence="2" type="ORF">MHBO_003860</name>
</gene>
<keyword evidence="3" id="KW-1185">Reference proteome</keyword>
<dbReference type="Proteomes" id="UP001439008">
    <property type="component" value="Unassembled WGS sequence"/>
</dbReference>
<dbReference type="SMART" id="SM01124">
    <property type="entry name" value="DBR1"/>
    <property type="match status" value="1"/>
</dbReference>
<feature type="domain" description="Lariat debranching enzyme C-terminal" evidence="1">
    <location>
        <begin position="30"/>
        <end position="166"/>
    </location>
</feature>
<proteinExistence type="predicted"/>
<name>A0ABV2ARR2_9EUKA</name>
<evidence type="ECO:0000259" key="1">
    <source>
        <dbReference type="SMART" id="SM01124"/>
    </source>
</evidence>
<dbReference type="PANTHER" id="PTHR12849:SF0">
    <property type="entry name" value="LARIAT DEBRANCHING ENZYME"/>
    <property type="match status" value="1"/>
</dbReference>